<protein>
    <submittedName>
        <fullName evidence="1">Uncharacterized protein</fullName>
    </submittedName>
</protein>
<dbReference type="EMBL" id="BMJT01000021">
    <property type="protein sequence ID" value="GGG34321.1"/>
    <property type="molecule type" value="Genomic_DNA"/>
</dbReference>
<proteinExistence type="predicted"/>
<sequence length="173" mass="20471">MATERFYTVQEVFDILATNKVTSNIESVRRWLRQGELVGIAPKSRKEGWQIPHTELMKFLDQRTPNTTNVALDEEAVRAAMWFEITRKNIWEGYIPITKSLLKEAALHRQYSTHLREEVWERCVNNSMAYKQPRVNYLLDAFSFEGQRLKFDLSFASKEEQAIYVIFEYVKKN</sequence>
<gene>
    <name evidence="1" type="ORF">GCM10007425_31280</name>
</gene>
<keyword evidence="2" id="KW-1185">Reference proteome</keyword>
<name>A0A917GAT8_9BACI</name>
<evidence type="ECO:0000313" key="2">
    <source>
        <dbReference type="Proteomes" id="UP000616608"/>
    </source>
</evidence>
<evidence type="ECO:0000313" key="1">
    <source>
        <dbReference type="EMBL" id="GGG34321.1"/>
    </source>
</evidence>
<comment type="caution">
    <text evidence="1">The sequence shown here is derived from an EMBL/GenBank/DDBJ whole genome shotgun (WGS) entry which is preliminary data.</text>
</comment>
<reference evidence="1" key="1">
    <citation type="journal article" date="2014" name="Int. J. Syst. Evol. Microbiol.">
        <title>Complete genome sequence of Corynebacterium casei LMG S-19264T (=DSM 44701T), isolated from a smear-ripened cheese.</title>
        <authorList>
            <consortium name="US DOE Joint Genome Institute (JGI-PGF)"/>
            <person name="Walter F."/>
            <person name="Albersmeier A."/>
            <person name="Kalinowski J."/>
            <person name="Ruckert C."/>
        </authorList>
    </citation>
    <scope>NUCLEOTIDE SEQUENCE</scope>
    <source>
        <strain evidence="1">CGMCC 1.15760</strain>
    </source>
</reference>
<dbReference type="RefSeq" id="WP_188616005.1">
    <property type="nucleotide sequence ID" value="NZ_BMJT01000021.1"/>
</dbReference>
<accession>A0A917GAT8</accession>
<reference evidence="1" key="2">
    <citation type="submission" date="2020-09" db="EMBL/GenBank/DDBJ databases">
        <authorList>
            <person name="Sun Q."/>
            <person name="Zhou Y."/>
        </authorList>
    </citation>
    <scope>NUCLEOTIDE SEQUENCE</scope>
    <source>
        <strain evidence="1">CGMCC 1.15760</strain>
    </source>
</reference>
<organism evidence="1 2">
    <name type="scientific">Lysinibacillus alkalisoli</name>
    <dbReference type="NCBI Taxonomy" id="1911548"/>
    <lineage>
        <taxon>Bacteria</taxon>
        <taxon>Bacillati</taxon>
        <taxon>Bacillota</taxon>
        <taxon>Bacilli</taxon>
        <taxon>Bacillales</taxon>
        <taxon>Bacillaceae</taxon>
        <taxon>Lysinibacillus</taxon>
    </lineage>
</organism>
<dbReference type="Proteomes" id="UP000616608">
    <property type="component" value="Unassembled WGS sequence"/>
</dbReference>
<dbReference type="AlphaFoldDB" id="A0A917GAT8"/>